<gene>
    <name evidence="2" type="ORF">KBTEX_00512</name>
</gene>
<dbReference type="InterPro" id="IPR017783">
    <property type="entry name" value="ABC_choline_sub-bd"/>
</dbReference>
<evidence type="ECO:0000313" key="2">
    <source>
        <dbReference type="EMBL" id="QEA04208.1"/>
    </source>
</evidence>
<dbReference type="Gene3D" id="3.40.190.10">
    <property type="entry name" value="Periplasmic binding protein-like II"/>
    <property type="match status" value="1"/>
</dbReference>
<name>A0A5B8R899_9ZZZZ</name>
<protein>
    <recommendedName>
        <fullName evidence="1">ABC-type glycine betaine transport system substrate-binding domain-containing protein</fullName>
    </recommendedName>
</protein>
<dbReference type="Pfam" id="PF04069">
    <property type="entry name" value="OpuAC"/>
    <property type="match status" value="1"/>
</dbReference>
<dbReference type="AlphaFoldDB" id="A0A5B8R899"/>
<evidence type="ECO:0000259" key="1">
    <source>
        <dbReference type="Pfam" id="PF04069"/>
    </source>
</evidence>
<dbReference type="GO" id="GO:0022857">
    <property type="term" value="F:transmembrane transporter activity"/>
    <property type="evidence" value="ECO:0007669"/>
    <property type="project" value="InterPro"/>
</dbReference>
<dbReference type="EMBL" id="MN079081">
    <property type="protein sequence ID" value="QEA04208.1"/>
    <property type="molecule type" value="Genomic_DNA"/>
</dbReference>
<dbReference type="GO" id="GO:0015871">
    <property type="term" value="P:choline transport"/>
    <property type="evidence" value="ECO:0007669"/>
    <property type="project" value="InterPro"/>
</dbReference>
<organism evidence="2">
    <name type="scientific">uncultured organism</name>
    <dbReference type="NCBI Taxonomy" id="155900"/>
    <lineage>
        <taxon>unclassified sequences</taxon>
        <taxon>environmental samples</taxon>
    </lineage>
</organism>
<dbReference type="CDD" id="cd13640">
    <property type="entry name" value="PBP2_ChoX"/>
    <property type="match status" value="1"/>
</dbReference>
<dbReference type="InterPro" id="IPR007210">
    <property type="entry name" value="ABC_Gly_betaine_transp_sub-bd"/>
</dbReference>
<dbReference type="GO" id="GO:0033265">
    <property type="term" value="F:choline binding"/>
    <property type="evidence" value="ECO:0007669"/>
    <property type="project" value="InterPro"/>
</dbReference>
<reference evidence="2" key="1">
    <citation type="submission" date="2019-06" db="EMBL/GenBank/DDBJ databases">
        <authorList>
            <person name="Murdoch R.W."/>
            <person name="Fathepure B."/>
        </authorList>
    </citation>
    <scope>NUCLEOTIDE SEQUENCE</scope>
</reference>
<dbReference type="Gene3D" id="3.40.190.100">
    <property type="entry name" value="Glycine betaine-binding periplasmic protein, domain 2"/>
    <property type="match status" value="1"/>
</dbReference>
<feature type="domain" description="ABC-type glycine betaine transport system substrate-binding" evidence="1">
    <location>
        <begin position="33"/>
        <end position="276"/>
    </location>
</feature>
<accession>A0A5B8R899</accession>
<sequence>MMKRGILTMALAAVATLGLSTAQAAEPQSCRSVGMANVNWTGVSVKSHLVKNVLTALGYDVELTTASVPIAFQAVASGERDVFLGLWLPTQQKMIKPYLDDGKIEKITTNLSGAKYTLAVPAYVYEAGVKSFSDLDEYRDRFGGRIYGIEAGNDGNLLIRKMIEDDAYGLGDWELMASSEAGMLTQVRRSVRRDKWVVYLGWAPHPMTRNIDMRFLHGGEDYFGPNQGGATVHTIATSGYAERCTNVARLLRQFQVSVDDQSLMGDYVLNDDMDYGPAGEAFVRKRPQLLEKWLDGVTTADGGRDALPVVREAMGVK</sequence>
<dbReference type="SUPFAM" id="SSF53850">
    <property type="entry name" value="Periplasmic binding protein-like II"/>
    <property type="match status" value="1"/>
</dbReference>
<proteinExistence type="predicted"/>